<name>A0AA41R4U2_9BACT</name>
<dbReference type="PANTHER" id="PTHR43849:SF2">
    <property type="entry name" value="BLL3936 PROTEIN"/>
    <property type="match status" value="1"/>
</dbReference>
<feature type="transmembrane region" description="Helical" evidence="1">
    <location>
        <begin position="100"/>
        <end position="121"/>
    </location>
</feature>
<feature type="transmembrane region" description="Helical" evidence="1">
    <location>
        <begin position="528"/>
        <end position="549"/>
    </location>
</feature>
<proteinExistence type="predicted"/>
<feature type="transmembrane region" description="Helical" evidence="1">
    <location>
        <begin position="404"/>
        <end position="427"/>
    </location>
</feature>
<feature type="transmembrane region" description="Helical" evidence="1">
    <location>
        <begin position="585"/>
        <end position="618"/>
    </location>
</feature>
<feature type="transmembrane region" description="Helical" evidence="1">
    <location>
        <begin position="447"/>
        <end position="479"/>
    </location>
</feature>
<keyword evidence="1" id="KW-1133">Transmembrane helix</keyword>
<dbReference type="InterPro" id="IPR010656">
    <property type="entry name" value="DctM"/>
</dbReference>
<accession>A0AA41R4U2</accession>
<gene>
    <name evidence="3" type="ORF">MRX98_10845</name>
</gene>
<feature type="transmembrane region" description="Helical" evidence="1">
    <location>
        <begin position="175"/>
        <end position="199"/>
    </location>
</feature>
<keyword evidence="4" id="KW-1185">Reference proteome</keyword>
<keyword evidence="1" id="KW-0812">Transmembrane</keyword>
<dbReference type="NCBIfam" id="TIGR02123">
    <property type="entry name" value="TRAP_fused"/>
    <property type="match status" value="1"/>
</dbReference>
<feature type="transmembrane region" description="Helical" evidence="1">
    <location>
        <begin position="12"/>
        <end position="32"/>
    </location>
</feature>
<dbReference type="PANTHER" id="PTHR43849">
    <property type="entry name" value="BLL3936 PROTEIN"/>
    <property type="match status" value="1"/>
</dbReference>
<feature type="transmembrane region" description="Helical" evidence="1">
    <location>
        <begin position="300"/>
        <end position="319"/>
    </location>
</feature>
<feature type="transmembrane region" description="Helical" evidence="1">
    <location>
        <begin position="73"/>
        <end position="94"/>
    </location>
</feature>
<feature type="transmembrane region" description="Helical" evidence="1">
    <location>
        <begin position="491"/>
        <end position="516"/>
    </location>
</feature>
<dbReference type="Proteomes" id="UP001165427">
    <property type="component" value="Unassembled WGS sequence"/>
</dbReference>
<evidence type="ECO:0000313" key="4">
    <source>
        <dbReference type="Proteomes" id="UP001165427"/>
    </source>
</evidence>
<sequence>MTTDTPSPLRDMLQTIIRIVALSMAVFQIYTAHFGLFSAMVQRPVHLAFACTLVLLIYPAAPDYYKSRPYPLILRIFDVLLIGLSIWALIHLTFTYKTLAVRGGVASATDLWMGGLIIVLVLECTRRLMGMALPLIALAALAYARYGDLIPGKWGHFPLDLEQILSYQYLTMEGLFGIPLGVSASFIFIFILFGAFLVASGTGEFFIQFANAIAGHLRGGPAKVAVFSSAFFGSISGSAVANVVSTGSYTIPLMKKIGYRKRFAAAVEAVSSTGGQFAPPVMGAAAFIMADMLGVPYLEVVKAAIVPAGLYFFALFWMVHMEALNEGLRGLNKEELPHLWPVLRSGGHLILPAFILVGLLVMGYSPMKCGLWATVAVWVVSALKKKTRMGLGQVLKAMENGARGCLEVALACACAGIVIGCVTQTGLGLMFSGLVIEAAGGRLLPSLILVMIASLILGMGLTTSAAYILTVILGGPVLVEMGVHPLAAHMFVFYYACLSCITPPVALAAFAGAAVAGSRPFPTGFESMRLASVAYLVPFFFVYSPVLIWKGSAGAILMATITATFGTLALGSAMMGFMLRRLNLLFRLLLLIAGLGLIKPGLATDLFAAVVLGGIYFYQRWESKTAPPIEAPVKSREAVKR</sequence>
<dbReference type="EMBL" id="JALJRB010000010">
    <property type="protein sequence ID" value="MCJ8501070.1"/>
    <property type="molecule type" value="Genomic_DNA"/>
</dbReference>
<dbReference type="AlphaFoldDB" id="A0AA41R4U2"/>
<feature type="transmembrane region" description="Helical" evidence="1">
    <location>
        <begin position="44"/>
        <end position="61"/>
    </location>
</feature>
<dbReference type="RefSeq" id="WP_246907239.1">
    <property type="nucleotide sequence ID" value="NZ_JALJRB010000010.1"/>
</dbReference>
<evidence type="ECO:0000256" key="1">
    <source>
        <dbReference type="SAM" id="Phobius"/>
    </source>
</evidence>
<evidence type="ECO:0000259" key="2">
    <source>
        <dbReference type="Pfam" id="PF06808"/>
    </source>
</evidence>
<feature type="domain" description="TRAP C4-dicarboxylate transport system permease DctM subunit" evidence="2">
    <location>
        <begin position="116"/>
        <end position="549"/>
    </location>
</feature>
<feature type="transmembrane region" description="Helical" evidence="1">
    <location>
        <begin position="128"/>
        <end position="146"/>
    </location>
</feature>
<comment type="caution">
    <text evidence="3">The sequence shown here is derived from an EMBL/GenBank/DDBJ whole genome shotgun (WGS) entry which is preliminary data.</text>
</comment>
<keyword evidence="1" id="KW-0472">Membrane</keyword>
<protein>
    <submittedName>
        <fullName evidence="3">TRAP transporter permease</fullName>
    </submittedName>
</protein>
<organism evidence="3 4">
    <name type="scientific">Desulfatitalea alkaliphila</name>
    <dbReference type="NCBI Taxonomy" id="2929485"/>
    <lineage>
        <taxon>Bacteria</taxon>
        <taxon>Pseudomonadati</taxon>
        <taxon>Thermodesulfobacteriota</taxon>
        <taxon>Desulfobacteria</taxon>
        <taxon>Desulfobacterales</taxon>
        <taxon>Desulfosarcinaceae</taxon>
        <taxon>Desulfatitalea</taxon>
    </lineage>
</organism>
<feature type="transmembrane region" description="Helical" evidence="1">
    <location>
        <begin position="365"/>
        <end position="383"/>
    </location>
</feature>
<dbReference type="Pfam" id="PF06808">
    <property type="entry name" value="DctM"/>
    <property type="match status" value="1"/>
</dbReference>
<feature type="transmembrane region" description="Helical" evidence="1">
    <location>
        <begin position="556"/>
        <end position="579"/>
    </location>
</feature>
<evidence type="ECO:0000313" key="3">
    <source>
        <dbReference type="EMBL" id="MCJ8501070.1"/>
    </source>
</evidence>
<dbReference type="InterPro" id="IPR011853">
    <property type="entry name" value="TRAP_DctM-Dct_fused"/>
</dbReference>
<reference evidence="3" key="1">
    <citation type="submission" date="2022-04" db="EMBL/GenBank/DDBJ databases">
        <title>Desulfatitalea alkaliphila sp. nov., a novel anaerobic sulfate-reducing bacterium isolated from terrestrial mud volcano, Taman Peninsula, Russia.</title>
        <authorList>
            <person name="Khomyakova M.A."/>
            <person name="Merkel A.Y."/>
            <person name="Slobodkin A.I."/>
        </authorList>
    </citation>
    <scope>NUCLEOTIDE SEQUENCE</scope>
    <source>
        <strain evidence="3">M08but</strain>
    </source>
</reference>